<evidence type="ECO:0000313" key="5">
    <source>
        <dbReference type="EMBL" id="GJA56747.1"/>
    </source>
</evidence>
<name>A0AAI9PC18_AERCA</name>
<dbReference type="PANTHER" id="PTHR12304">
    <property type="entry name" value="INOSINE-URIDINE PREFERRING NUCLEOSIDE HYDROLASE"/>
    <property type="match status" value="1"/>
</dbReference>
<evidence type="ECO:0000256" key="1">
    <source>
        <dbReference type="ARBA" id="ARBA00022801"/>
    </source>
</evidence>
<gene>
    <name evidence="4" type="ORF">KAM343_39020</name>
    <name evidence="5" type="ORF">KAM348_41700</name>
</gene>
<dbReference type="EMBL" id="BPNL01000093">
    <property type="protein sequence ID" value="GJA56747.1"/>
    <property type="molecule type" value="Genomic_DNA"/>
</dbReference>
<dbReference type="InterPro" id="IPR023186">
    <property type="entry name" value="IUNH"/>
</dbReference>
<dbReference type="RefSeq" id="WP_370736853.1">
    <property type="nucleotide sequence ID" value="NZ_AP024940.1"/>
</dbReference>
<dbReference type="GO" id="GO:0008477">
    <property type="term" value="F:purine nucleosidase activity"/>
    <property type="evidence" value="ECO:0007669"/>
    <property type="project" value="TreeGrafter"/>
</dbReference>
<feature type="domain" description="Inosine/uridine-preferring nucleoside hydrolase" evidence="3">
    <location>
        <begin position="16"/>
        <end position="317"/>
    </location>
</feature>
<proteinExistence type="predicted"/>
<dbReference type="PANTHER" id="PTHR12304:SF4">
    <property type="entry name" value="URIDINE NUCLEOSIDASE"/>
    <property type="match status" value="1"/>
</dbReference>
<evidence type="ECO:0000313" key="4">
    <source>
        <dbReference type="EMBL" id="GJA43106.1"/>
    </source>
</evidence>
<comment type="caution">
    <text evidence="5">The sequence shown here is derived from an EMBL/GenBank/DDBJ whole genome shotgun (WGS) entry which is preliminary data.</text>
</comment>
<organism evidence="5 6">
    <name type="scientific">Aeromonas caviae</name>
    <name type="common">Aeromonas punctata</name>
    <dbReference type="NCBI Taxonomy" id="648"/>
    <lineage>
        <taxon>Bacteria</taxon>
        <taxon>Pseudomonadati</taxon>
        <taxon>Pseudomonadota</taxon>
        <taxon>Gammaproteobacteria</taxon>
        <taxon>Aeromonadales</taxon>
        <taxon>Aeromonadaceae</taxon>
        <taxon>Aeromonas</taxon>
    </lineage>
</organism>
<accession>A0AAI9PC18</accession>
<dbReference type="GO" id="GO:0005829">
    <property type="term" value="C:cytosol"/>
    <property type="evidence" value="ECO:0007669"/>
    <property type="project" value="TreeGrafter"/>
</dbReference>
<sequence length="334" mass="36115">MTRSAKVGEDVKTHKIILDTDPGIDDAMAILFAEAHPAIELLAITTVFGNATIENGTRNALWLKQKYGMKADVARGAAAPLLREPVGPTTVVHGPSGFGDVQAGEVTLIPDPRPAWQYIVETVKAHPGEITLVTIGPLTNLALALEAAPEVAALVKEVVVMGGAFGVNGHRGNVTPYAEANIHDDPDAADRVFTAPWPLVIIGLDVTQQSIFTADYLDALRDDAGEPGRFLWDVSRFYLRFYSERIGMAGCHVHDPSAIAYVIDPALFTLRKGPVRVITEGPAIGHTLQKFDDTRHPHDEWADCPAQQVGVAVRDQALLALYRDTLVAWGKGRR</sequence>
<evidence type="ECO:0000259" key="3">
    <source>
        <dbReference type="Pfam" id="PF01156"/>
    </source>
</evidence>
<dbReference type="InterPro" id="IPR001910">
    <property type="entry name" value="Inosine/uridine_hydrolase_dom"/>
</dbReference>
<dbReference type="InterPro" id="IPR036452">
    <property type="entry name" value="Ribo_hydro-like"/>
</dbReference>
<dbReference type="EMBL" id="BPNI01000127">
    <property type="protein sequence ID" value="GJA43106.1"/>
    <property type="molecule type" value="Genomic_DNA"/>
</dbReference>
<dbReference type="Proteomes" id="UP000886939">
    <property type="component" value="Unassembled WGS sequence"/>
</dbReference>
<dbReference type="CDD" id="cd02650">
    <property type="entry name" value="nuc_hydro_CaPnhB"/>
    <property type="match status" value="1"/>
</dbReference>
<reference evidence="5" key="1">
    <citation type="submission" date="2021-07" db="EMBL/GenBank/DDBJ databases">
        <title>Draft genome sequence of carbapenem-resistant Aeromonas spp. in Japan.</title>
        <authorList>
            <person name="Maehana S."/>
            <person name="Suzuki M."/>
            <person name="Kitasato H."/>
        </authorList>
    </citation>
    <scope>NUCLEOTIDE SEQUENCE</scope>
    <source>
        <strain evidence="4">KAM343</strain>
        <strain evidence="5">KAM348</strain>
    </source>
</reference>
<dbReference type="Proteomes" id="UP000887009">
    <property type="component" value="Unassembled WGS sequence"/>
</dbReference>
<keyword evidence="1 5" id="KW-0378">Hydrolase</keyword>
<evidence type="ECO:0000256" key="2">
    <source>
        <dbReference type="ARBA" id="ARBA00023295"/>
    </source>
</evidence>
<protein>
    <submittedName>
        <fullName evidence="5">Nucleoside hydrolase</fullName>
    </submittedName>
</protein>
<dbReference type="GO" id="GO:0006152">
    <property type="term" value="P:purine nucleoside catabolic process"/>
    <property type="evidence" value="ECO:0007669"/>
    <property type="project" value="TreeGrafter"/>
</dbReference>
<dbReference type="AlphaFoldDB" id="A0AAI9PC18"/>
<keyword evidence="2" id="KW-0326">Glycosidase</keyword>
<dbReference type="Gene3D" id="3.90.245.10">
    <property type="entry name" value="Ribonucleoside hydrolase-like"/>
    <property type="match status" value="1"/>
</dbReference>
<dbReference type="SUPFAM" id="SSF53590">
    <property type="entry name" value="Nucleoside hydrolase"/>
    <property type="match status" value="1"/>
</dbReference>
<dbReference type="Pfam" id="PF01156">
    <property type="entry name" value="IU_nuc_hydro"/>
    <property type="match status" value="1"/>
</dbReference>
<evidence type="ECO:0000313" key="6">
    <source>
        <dbReference type="Proteomes" id="UP000887009"/>
    </source>
</evidence>